<sequence length="52" mass="5383">MRGAAFGACSVGHVLGALCFLIAALAPALARADELRLWHAYRDAEAAALVAM</sequence>
<dbReference type="EMBL" id="JAPNKE010000002">
    <property type="protein sequence ID" value="MCY1007336.1"/>
    <property type="molecule type" value="Genomic_DNA"/>
</dbReference>
<protein>
    <submittedName>
        <fullName evidence="1">Uncharacterized protein</fullName>
    </submittedName>
</protein>
<dbReference type="Proteomes" id="UP001150924">
    <property type="component" value="Unassembled WGS sequence"/>
</dbReference>
<name>A0A9X3EPA7_9BACT</name>
<gene>
    <name evidence="1" type="ORF">OV079_17615</name>
</gene>
<organism evidence="1 2">
    <name type="scientific">Nannocystis pusilla</name>
    <dbReference type="NCBI Taxonomy" id="889268"/>
    <lineage>
        <taxon>Bacteria</taxon>
        <taxon>Pseudomonadati</taxon>
        <taxon>Myxococcota</taxon>
        <taxon>Polyangia</taxon>
        <taxon>Nannocystales</taxon>
        <taxon>Nannocystaceae</taxon>
        <taxon>Nannocystis</taxon>
    </lineage>
</organism>
<proteinExistence type="predicted"/>
<evidence type="ECO:0000313" key="1">
    <source>
        <dbReference type="EMBL" id="MCY1007336.1"/>
    </source>
</evidence>
<dbReference type="AlphaFoldDB" id="A0A9X3EPA7"/>
<dbReference type="RefSeq" id="WP_267769947.1">
    <property type="nucleotide sequence ID" value="NZ_JAPNKE010000002.1"/>
</dbReference>
<keyword evidence="2" id="KW-1185">Reference proteome</keyword>
<comment type="caution">
    <text evidence="1">The sequence shown here is derived from an EMBL/GenBank/DDBJ whole genome shotgun (WGS) entry which is preliminary data.</text>
</comment>
<evidence type="ECO:0000313" key="2">
    <source>
        <dbReference type="Proteomes" id="UP001150924"/>
    </source>
</evidence>
<reference evidence="1" key="1">
    <citation type="submission" date="2022-11" db="EMBL/GenBank/DDBJ databases">
        <title>Minimal conservation of predation-associated metabolite biosynthetic gene clusters underscores biosynthetic potential of Myxococcota including descriptions for ten novel species: Archangium lansinium sp. nov., Myxococcus landrumus sp. nov., Nannocystis bai.</title>
        <authorList>
            <person name="Ahearne A."/>
            <person name="Stevens C."/>
            <person name="Phillips K."/>
        </authorList>
    </citation>
    <scope>NUCLEOTIDE SEQUENCE</scope>
    <source>
        <strain evidence="1">Na p29</strain>
    </source>
</reference>
<accession>A0A9X3EPA7</accession>